<evidence type="ECO:0000256" key="4">
    <source>
        <dbReference type="ARBA" id="ARBA00023136"/>
    </source>
</evidence>
<dbReference type="InterPro" id="IPR052263">
    <property type="entry name" value="GPI_Anchor_Biosynth"/>
</dbReference>
<evidence type="ECO:0000256" key="6">
    <source>
        <dbReference type="SAM" id="Phobius"/>
    </source>
</evidence>
<evidence type="ECO:0000256" key="1">
    <source>
        <dbReference type="ARBA" id="ARBA00004141"/>
    </source>
</evidence>
<keyword evidence="4 6" id="KW-0472">Membrane</keyword>
<feature type="region of interest" description="Disordered" evidence="5">
    <location>
        <begin position="1"/>
        <end position="25"/>
    </location>
</feature>
<evidence type="ECO:0000256" key="3">
    <source>
        <dbReference type="ARBA" id="ARBA00022989"/>
    </source>
</evidence>
<dbReference type="GO" id="GO:0016020">
    <property type="term" value="C:membrane"/>
    <property type="evidence" value="ECO:0007669"/>
    <property type="project" value="UniProtKB-SubCell"/>
</dbReference>
<dbReference type="AlphaFoldDB" id="A0A0C3LV56"/>
<dbReference type="STRING" id="1051891.A0A0C3LV56"/>
<gene>
    <name evidence="8" type="ORF">M407DRAFT_75921</name>
</gene>
<proteinExistence type="predicted"/>
<dbReference type="PANTHER" id="PTHR46346">
    <property type="entry name" value="PHOSPHATIDYLINOSITOL N-ACETYLGLUCOSAMINYLTRANSFERASE SUBUNIT P"/>
    <property type="match status" value="1"/>
</dbReference>
<sequence>MPKDEDDPTSPKAPVASFPPLPAPSEAGGRPQEFYGFVTWLCTYIAFGLIILWGILPDEWILTLGITWYPSREWALLIPSYGIFLCLLTWYTYWSLAIAATPEFDDLKTFTGGLTSFHRMATSQSPYKDILAPDAIPEVYDLPIGLVNRRLLGKRKRPKPVSPAGDNPPL</sequence>
<name>A0A0C3LV56_9AGAM</name>
<feature type="domain" description="PIG-P" evidence="7">
    <location>
        <begin position="32"/>
        <end position="151"/>
    </location>
</feature>
<dbReference type="InterPro" id="IPR013717">
    <property type="entry name" value="PIG-P"/>
</dbReference>
<dbReference type="EMBL" id="KN823045">
    <property type="protein sequence ID" value="KIO25272.1"/>
    <property type="molecule type" value="Genomic_DNA"/>
</dbReference>
<dbReference type="HOGENOM" id="CLU_081616_2_0_1"/>
<dbReference type="Pfam" id="PF08510">
    <property type="entry name" value="PIG-P"/>
    <property type="match status" value="1"/>
</dbReference>
<evidence type="ECO:0000313" key="9">
    <source>
        <dbReference type="Proteomes" id="UP000054248"/>
    </source>
</evidence>
<dbReference type="Proteomes" id="UP000054248">
    <property type="component" value="Unassembled WGS sequence"/>
</dbReference>
<dbReference type="PANTHER" id="PTHR46346:SF1">
    <property type="entry name" value="PHOSPHATIDYLINOSITOL N-ACETYLGLUCOSAMINYLTRANSFERASE SUBUNIT P"/>
    <property type="match status" value="1"/>
</dbReference>
<keyword evidence="3 6" id="KW-1133">Transmembrane helix</keyword>
<reference evidence="9" key="2">
    <citation type="submission" date="2015-01" db="EMBL/GenBank/DDBJ databases">
        <title>Evolutionary Origins and Diversification of the Mycorrhizal Mutualists.</title>
        <authorList>
            <consortium name="DOE Joint Genome Institute"/>
            <consortium name="Mycorrhizal Genomics Consortium"/>
            <person name="Kohler A."/>
            <person name="Kuo A."/>
            <person name="Nagy L.G."/>
            <person name="Floudas D."/>
            <person name="Copeland A."/>
            <person name="Barry K.W."/>
            <person name="Cichocki N."/>
            <person name="Veneault-Fourrey C."/>
            <person name="LaButti K."/>
            <person name="Lindquist E.A."/>
            <person name="Lipzen A."/>
            <person name="Lundell T."/>
            <person name="Morin E."/>
            <person name="Murat C."/>
            <person name="Riley R."/>
            <person name="Ohm R."/>
            <person name="Sun H."/>
            <person name="Tunlid A."/>
            <person name="Henrissat B."/>
            <person name="Grigoriev I.V."/>
            <person name="Hibbett D.S."/>
            <person name="Martin F."/>
        </authorList>
    </citation>
    <scope>NUCLEOTIDE SEQUENCE [LARGE SCALE GENOMIC DNA]</scope>
    <source>
        <strain evidence="9">MUT 4182</strain>
    </source>
</reference>
<evidence type="ECO:0000256" key="2">
    <source>
        <dbReference type="ARBA" id="ARBA00022692"/>
    </source>
</evidence>
<evidence type="ECO:0000256" key="5">
    <source>
        <dbReference type="SAM" id="MobiDB-lite"/>
    </source>
</evidence>
<reference evidence="8 9" key="1">
    <citation type="submission" date="2014-04" db="EMBL/GenBank/DDBJ databases">
        <authorList>
            <consortium name="DOE Joint Genome Institute"/>
            <person name="Kuo A."/>
            <person name="Girlanda M."/>
            <person name="Perotto S."/>
            <person name="Kohler A."/>
            <person name="Nagy L.G."/>
            <person name="Floudas D."/>
            <person name="Copeland A."/>
            <person name="Barry K.W."/>
            <person name="Cichocki N."/>
            <person name="Veneault-Fourrey C."/>
            <person name="LaButti K."/>
            <person name="Lindquist E.A."/>
            <person name="Lipzen A."/>
            <person name="Lundell T."/>
            <person name="Morin E."/>
            <person name="Murat C."/>
            <person name="Sun H."/>
            <person name="Tunlid A."/>
            <person name="Henrissat B."/>
            <person name="Grigoriev I.V."/>
            <person name="Hibbett D.S."/>
            <person name="Martin F."/>
            <person name="Nordberg H.P."/>
            <person name="Cantor M.N."/>
            <person name="Hua S.X."/>
        </authorList>
    </citation>
    <scope>NUCLEOTIDE SEQUENCE [LARGE SCALE GENOMIC DNA]</scope>
    <source>
        <strain evidence="8 9">MUT 4182</strain>
    </source>
</reference>
<feature type="transmembrane region" description="Helical" evidence="6">
    <location>
        <begin position="34"/>
        <end position="56"/>
    </location>
</feature>
<evidence type="ECO:0000313" key="8">
    <source>
        <dbReference type="EMBL" id="KIO25272.1"/>
    </source>
</evidence>
<comment type="subcellular location">
    <subcellularLocation>
        <location evidence="1">Membrane</location>
        <topology evidence="1">Multi-pass membrane protein</topology>
    </subcellularLocation>
</comment>
<feature type="transmembrane region" description="Helical" evidence="6">
    <location>
        <begin position="76"/>
        <end position="94"/>
    </location>
</feature>
<keyword evidence="2 6" id="KW-0812">Transmembrane</keyword>
<accession>A0A0C3LV56</accession>
<organism evidence="8 9">
    <name type="scientific">Tulasnella calospora MUT 4182</name>
    <dbReference type="NCBI Taxonomy" id="1051891"/>
    <lineage>
        <taxon>Eukaryota</taxon>
        <taxon>Fungi</taxon>
        <taxon>Dikarya</taxon>
        <taxon>Basidiomycota</taxon>
        <taxon>Agaricomycotina</taxon>
        <taxon>Agaricomycetes</taxon>
        <taxon>Cantharellales</taxon>
        <taxon>Tulasnellaceae</taxon>
        <taxon>Tulasnella</taxon>
    </lineage>
</organism>
<protein>
    <recommendedName>
        <fullName evidence="7">PIG-P domain-containing protein</fullName>
    </recommendedName>
</protein>
<evidence type="ECO:0000259" key="7">
    <source>
        <dbReference type="Pfam" id="PF08510"/>
    </source>
</evidence>
<keyword evidence="9" id="KW-1185">Reference proteome</keyword>
<dbReference type="GO" id="GO:0005783">
    <property type="term" value="C:endoplasmic reticulum"/>
    <property type="evidence" value="ECO:0007669"/>
    <property type="project" value="TreeGrafter"/>
</dbReference>
<dbReference type="GO" id="GO:0006506">
    <property type="term" value="P:GPI anchor biosynthetic process"/>
    <property type="evidence" value="ECO:0007669"/>
    <property type="project" value="TreeGrafter"/>
</dbReference>
<dbReference type="OrthoDB" id="690928at2759"/>